<dbReference type="InterPro" id="IPR036361">
    <property type="entry name" value="SAP_dom_sf"/>
</dbReference>
<feature type="compositionally biased region" description="Basic and acidic residues" evidence="1">
    <location>
        <begin position="24"/>
        <end position="39"/>
    </location>
</feature>
<name>A0ABQ9X6C3_9EUKA</name>
<dbReference type="InterPro" id="IPR003034">
    <property type="entry name" value="SAP_dom"/>
</dbReference>
<dbReference type="Pfam" id="PF08063">
    <property type="entry name" value="Zn_ribbon_PADR1"/>
    <property type="match status" value="1"/>
</dbReference>
<dbReference type="Pfam" id="PF02037">
    <property type="entry name" value="SAP"/>
    <property type="match status" value="1"/>
</dbReference>
<reference evidence="3 4" key="1">
    <citation type="journal article" date="2022" name="bioRxiv">
        <title>Genomics of Preaxostyla Flagellates Illuminates Evolutionary Transitions and the Path Towards Mitochondrial Loss.</title>
        <authorList>
            <person name="Novak L.V.F."/>
            <person name="Treitli S.C."/>
            <person name="Pyrih J."/>
            <person name="Halakuc P."/>
            <person name="Pipaliya S.V."/>
            <person name="Vacek V."/>
            <person name="Brzon O."/>
            <person name="Soukal P."/>
            <person name="Eme L."/>
            <person name="Dacks J.B."/>
            <person name="Karnkowska A."/>
            <person name="Elias M."/>
            <person name="Hampl V."/>
        </authorList>
    </citation>
    <scope>NUCLEOTIDE SEQUENCE [LARGE SCALE GENOMIC DNA]</scope>
    <source>
        <strain evidence="3">NAU3</strain>
        <tissue evidence="3">Gut</tissue>
    </source>
</reference>
<organism evidence="3 4">
    <name type="scientific">Blattamonas nauphoetae</name>
    <dbReference type="NCBI Taxonomy" id="2049346"/>
    <lineage>
        <taxon>Eukaryota</taxon>
        <taxon>Metamonada</taxon>
        <taxon>Preaxostyla</taxon>
        <taxon>Oxymonadida</taxon>
        <taxon>Blattamonas</taxon>
    </lineage>
</organism>
<dbReference type="Proteomes" id="UP001281761">
    <property type="component" value="Unassembled WGS sequence"/>
</dbReference>
<feature type="compositionally biased region" description="Low complexity" evidence="1">
    <location>
        <begin position="86"/>
        <end position="102"/>
    </location>
</feature>
<proteinExistence type="predicted"/>
<feature type="region of interest" description="Disordered" evidence="1">
    <location>
        <begin position="1"/>
        <end position="102"/>
    </location>
</feature>
<feature type="domain" description="SAP" evidence="2">
    <location>
        <begin position="113"/>
        <end position="147"/>
    </location>
</feature>
<evidence type="ECO:0000256" key="1">
    <source>
        <dbReference type="SAM" id="MobiDB-lite"/>
    </source>
</evidence>
<dbReference type="InterPro" id="IPR012982">
    <property type="entry name" value="PARP1-like_PADR1_Zn_ribbon"/>
</dbReference>
<protein>
    <recommendedName>
        <fullName evidence="2">SAP domain-containing protein</fullName>
    </recommendedName>
</protein>
<comment type="caution">
    <text evidence="3">The sequence shown here is derived from an EMBL/GenBank/DDBJ whole genome shotgun (WGS) entry which is preliminary data.</text>
</comment>
<evidence type="ECO:0000259" key="2">
    <source>
        <dbReference type="PROSITE" id="PS50800"/>
    </source>
</evidence>
<evidence type="ECO:0000313" key="3">
    <source>
        <dbReference type="EMBL" id="KAK2946869.1"/>
    </source>
</evidence>
<sequence length="200" mass="22007">MPPKRDSSTTKKTAAKAAPPALRPKSERIAKLSKDKDELQIVSPDVTPKMQRKKASSAKKTSASKAGKAKATAKAKAAKTSKAKATKTTTATTPTASKDVRKQAAVAKKVKELSDLSLPELKAHCERNDLTKSGTKAELLERVADAMLYGPPDRCPKCYGGRLYWDKSRKIYYCKGFYDEDHPVKCSYTADTIARREWKD</sequence>
<dbReference type="EMBL" id="JARBJD010000216">
    <property type="protein sequence ID" value="KAK2946869.1"/>
    <property type="molecule type" value="Genomic_DNA"/>
</dbReference>
<gene>
    <name evidence="3" type="ORF">BLNAU_18168</name>
</gene>
<keyword evidence="4" id="KW-1185">Reference proteome</keyword>
<dbReference type="PROSITE" id="PS52007">
    <property type="entry name" value="PADR1"/>
    <property type="match status" value="1"/>
</dbReference>
<feature type="compositionally biased region" description="Low complexity" evidence="1">
    <location>
        <begin position="10"/>
        <end position="20"/>
    </location>
</feature>
<evidence type="ECO:0000313" key="4">
    <source>
        <dbReference type="Proteomes" id="UP001281761"/>
    </source>
</evidence>
<dbReference type="SMART" id="SM00513">
    <property type="entry name" value="SAP"/>
    <property type="match status" value="1"/>
</dbReference>
<feature type="compositionally biased region" description="Basic residues" evidence="1">
    <location>
        <begin position="67"/>
        <end position="85"/>
    </location>
</feature>
<accession>A0ABQ9X6C3</accession>
<dbReference type="SUPFAM" id="SSF68906">
    <property type="entry name" value="SAP domain"/>
    <property type="match status" value="1"/>
</dbReference>
<dbReference type="Gene3D" id="3.90.640.80">
    <property type="match status" value="1"/>
</dbReference>
<dbReference type="PROSITE" id="PS50800">
    <property type="entry name" value="SAP"/>
    <property type="match status" value="1"/>
</dbReference>
<dbReference type="SMART" id="SM01335">
    <property type="entry name" value="PADR1"/>
    <property type="match status" value="1"/>
</dbReference>